<organism evidence="1">
    <name type="scientific">viral metagenome</name>
    <dbReference type="NCBI Taxonomy" id="1070528"/>
    <lineage>
        <taxon>unclassified sequences</taxon>
        <taxon>metagenomes</taxon>
        <taxon>organismal metagenomes</taxon>
    </lineage>
</organism>
<sequence>MYYAFLLEVLPLPNEIVELIFGFMKVNAANAIGAYFKTTKQSNAVFVYLANYRVEYISITSIYSIRNNANYVAHYLKDEVITKLYNNLIIMYKSHYSRANYSRNTWHCVLNNISQILMYYYNRLAFSDSLKKNNINYNYLKMCIQLWFKLCQKYNFYLSLFYLDSAKKVKCTIKAIQLRTRTIKNFAEFRVSPLVTMRSDDYCKNLCYSKLIAHHSLLGLDAYSRRLY</sequence>
<protein>
    <submittedName>
        <fullName evidence="1">Uncharacterized protein</fullName>
    </submittedName>
</protein>
<reference evidence="1" key="1">
    <citation type="journal article" date="2020" name="Nature">
        <title>Giant virus diversity and host interactions through global metagenomics.</title>
        <authorList>
            <person name="Schulz F."/>
            <person name="Roux S."/>
            <person name="Paez-Espino D."/>
            <person name="Jungbluth S."/>
            <person name="Walsh D.A."/>
            <person name="Denef V.J."/>
            <person name="McMahon K.D."/>
            <person name="Konstantinidis K.T."/>
            <person name="Eloe-Fadrosh E.A."/>
            <person name="Kyrpides N.C."/>
            <person name="Woyke T."/>
        </authorList>
    </citation>
    <scope>NUCLEOTIDE SEQUENCE</scope>
    <source>
        <strain evidence="1">GVMAG-M-3300020523-10</strain>
    </source>
</reference>
<dbReference type="AlphaFoldDB" id="A0A6C0CE29"/>
<proteinExistence type="predicted"/>
<name>A0A6C0CE29_9ZZZZ</name>
<accession>A0A6C0CE29</accession>
<evidence type="ECO:0000313" key="1">
    <source>
        <dbReference type="EMBL" id="QHT01949.1"/>
    </source>
</evidence>
<dbReference type="EMBL" id="MN739384">
    <property type="protein sequence ID" value="QHT01949.1"/>
    <property type="molecule type" value="Genomic_DNA"/>
</dbReference>